<dbReference type="Proteomes" id="UP000887013">
    <property type="component" value="Unassembled WGS sequence"/>
</dbReference>
<name>A0A8X6JF75_NEPPI</name>
<dbReference type="OrthoDB" id="424310at2759"/>
<dbReference type="AlphaFoldDB" id="A0A8X6JF75"/>
<keyword evidence="2" id="KW-1185">Reference proteome</keyword>
<evidence type="ECO:0000313" key="2">
    <source>
        <dbReference type="Proteomes" id="UP000887013"/>
    </source>
</evidence>
<proteinExistence type="predicted"/>
<accession>A0A8X6JF75</accession>
<evidence type="ECO:0000313" key="1">
    <source>
        <dbReference type="EMBL" id="GFS65720.1"/>
    </source>
</evidence>
<reference evidence="1" key="1">
    <citation type="submission" date="2020-08" db="EMBL/GenBank/DDBJ databases">
        <title>Multicomponent nature underlies the extraordinary mechanical properties of spider dragline silk.</title>
        <authorList>
            <person name="Kono N."/>
            <person name="Nakamura H."/>
            <person name="Mori M."/>
            <person name="Yoshida Y."/>
            <person name="Ohtoshi R."/>
            <person name="Malay A.D."/>
            <person name="Moran D.A.P."/>
            <person name="Tomita M."/>
            <person name="Numata K."/>
            <person name="Arakawa K."/>
        </authorList>
    </citation>
    <scope>NUCLEOTIDE SEQUENCE</scope>
</reference>
<organism evidence="1 2">
    <name type="scientific">Nephila pilipes</name>
    <name type="common">Giant wood spider</name>
    <name type="synonym">Nephila maculata</name>
    <dbReference type="NCBI Taxonomy" id="299642"/>
    <lineage>
        <taxon>Eukaryota</taxon>
        <taxon>Metazoa</taxon>
        <taxon>Ecdysozoa</taxon>
        <taxon>Arthropoda</taxon>
        <taxon>Chelicerata</taxon>
        <taxon>Arachnida</taxon>
        <taxon>Araneae</taxon>
        <taxon>Araneomorphae</taxon>
        <taxon>Entelegynae</taxon>
        <taxon>Araneoidea</taxon>
        <taxon>Nephilidae</taxon>
        <taxon>Nephila</taxon>
    </lineage>
</organism>
<dbReference type="EMBL" id="BMAW01048404">
    <property type="protein sequence ID" value="GFS65720.1"/>
    <property type="molecule type" value="Genomic_DNA"/>
</dbReference>
<protein>
    <submittedName>
        <fullName evidence="1">Uncharacterized protein</fullName>
    </submittedName>
</protein>
<sequence>MDCVLILFQYPLKPVVPDPERPCPTPSWETSLKFHPVLSRCNDVYSSHNQPIGKVARLRNSRLCNVSQLPQDIIHGVLSEWRDQMSGETEYDFRRETTVLC</sequence>
<gene>
    <name evidence="1" type="ORF">NPIL_639561</name>
</gene>
<comment type="caution">
    <text evidence="1">The sequence shown here is derived from an EMBL/GenBank/DDBJ whole genome shotgun (WGS) entry which is preliminary data.</text>
</comment>